<evidence type="ECO:0000313" key="3">
    <source>
        <dbReference type="Proteomes" id="UP000030780"/>
    </source>
</evidence>
<evidence type="ECO:0000256" key="1">
    <source>
        <dbReference type="SAM" id="MobiDB-lite"/>
    </source>
</evidence>
<gene>
    <name evidence="2" type="ORF">KM1_010390</name>
</gene>
<accession>M7WFR3</accession>
<evidence type="ECO:0000313" key="2">
    <source>
        <dbReference type="EMBL" id="EMS16816.1"/>
    </source>
</evidence>
<reference evidence="2 3" key="1">
    <citation type="submission" date="2013-01" db="EMBL/GenBank/DDBJ databases">
        <authorList>
            <person name="Inman J."/>
            <person name="Zafar N."/>
            <person name="Lorenzi H."/>
            <person name="Caler E."/>
        </authorList>
    </citation>
    <scope>NUCLEOTIDE SEQUENCE [LARGE SCALE GENOMIC DNA]</scope>
    <source>
        <strain evidence="2 3">HM-3:IMSS</strain>
    </source>
</reference>
<dbReference type="VEuPathDB" id="AmoebaDB:KM1_010390"/>
<dbReference type="EMBL" id="KB637333">
    <property type="protein sequence ID" value="EMS16816.1"/>
    <property type="molecule type" value="Genomic_DNA"/>
</dbReference>
<organism evidence="2 3">
    <name type="scientific">Entamoeba histolytica HM-3:IMSS</name>
    <dbReference type="NCBI Taxonomy" id="885315"/>
    <lineage>
        <taxon>Eukaryota</taxon>
        <taxon>Amoebozoa</taxon>
        <taxon>Evosea</taxon>
        <taxon>Archamoebae</taxon>
        <taxon>Mastigamoebida</taxon>
        <taxon>Entamoebidae</taxon>
        <taxon>Entamoeba</taxon>
    </lineage>
</organism>
<proteinExistence type="predicted"/>
<name>M7WFR3_ENTHI</name>
<feature type="region of interest" description="Disordered" evidence="1">
    <location>
        <begin position="1"/>
        <end position="20"/>
    </location>
</feature>
<protein>
    <submittedName>
        <fullName evidence="2">Uncharacterized protein</fullName>
    </submittedName>
</protein>
<sequence length="37" mass="4429">MAEQLKEENKEEEEDKVEETLKEQGVDLEMFTEELDI</sequence>
<dbReference type="Proteomes" id="UP000030780">
    <property type="component" value="Unassembled WGS sequence"/>
</dbReference>
<dbReference type="AlphaFoldDB" id="M7WFR3"/>